<evidence type="ECO:0000256" key="7">
    <source>
        <dbReference type="ARBA" id="ARBA00023010"/>
    </source>
</evidence>
<feature type="region of interest" description="Disordered" evidence="10">
    <location>
        <begin position="70"/>
        <end position="125"/>
    </location>
</feature>
<gene>
    <name evidence="9" type="primary">tatB</name>
    <name evidence="12" type="ORF">AM2010_400</name>
</gene>
<reference evidence="12 13" key="1">
    <citation type="submission" date="2015-06" db="EMBL/GenBank/DDBJ databases">
        <authorList>
            <person name="Kim K.M."/>
        </authorList>
    </citation>
    <scope>NUCLEOTIDE SEQUENCE [LARGE SCALE GENOMIC DNA]</scope>
    <source>
        <strain evidence="12 13">KCTC 22370</strain>
    </source>
</reference>
<evidence type="ECO:0000256" key="9">
    <source>
        <dbReference type="HAMAP-Rule" id="MF_00237"/>
    </source>
</evidence>
<keyword evidence="6 9" id="KW-1133">Transmembrane helix</keyword>
<dbReference type="STRING" id="543877.AM2010_400"/>
<dbReference type="PRINTS" id="PR01506">
    <property type="entry name" value="TATBPROTEIN"/>
</dbReference>
<proteinExistence type="inferred from homology"/>
<comment type="similarity">
    <text evidence="9">Belongs to the TatB family.</text>
</comment>
<keyword evidence="2 9" id="KW-0813">Transport</keyword>
<evidence type="ECO:0000256" key="10">
    <source>
        <dbReference type="SAM" id="MobiDB-lite"/>
    </source>
</evidence>
<evidence type="ECO:0000313" key="13">
    <source>
        <dbReference type="Proteomes" id="UP000037643"/>
    </source>
</evidence>
<keyword evidence="7 9" id="KW-0811">Translocation</keyword>
<evidence type="ECO:0000256" key="4">
    <source>
        <dbReference type="ARBA" id="ARBA00022692"/>
    </source>
</evidence>
<sequence length="125" mass="13681">MFDIGATELLVIAIVAIIVIGPKDMPLALRTAGRWIGKIRRVSAHFRTGIDAMVREAEMEDMEMQWRDQNARIMAQHPQQEMQPLEEGAASAESRSEPGDASEDSLKSDTNDDQPGLPLGKPPAG</sequence>
<dbReference type="Proteomes" id="UP000037643">
    <property type="component" value="Chromosome"/>
</dbReference>
<comment type="function">
    <text evidence="9">Part of the twin-arginine translocation (Tat) system that transports large folded proteins containing a characteristic twin-arginine motif in their signal peptide across membranes. Together with TatC, TatB is part of a receptor directly interacting with Tat signal peptides. TatB may form an oligomeric binding site that transiently accommodates folded Tat precursor proteins before their translocation.</text>
</comment>
<dbReference type="InterPro" id="IPR018448">
    <property type="entry name" value="TatB"/>
</dbReference>
<comment type="subcellular location">
    <subcellularLocation>
        <location evidence="9">Cell membrane</location>
        <topology evidence="9">Single-pass membrane protein</topology>
    </subcellularLocation>
    <subcellularLocation>
        <location evidence="1">Membrane</location>
        <topology evidence="1">Single-pass membrane protein</topology>
    </subcellularLocation>
</comment>
<dbReference type="GO" id="GO:0043953">
    <property type="term" value="P:protein transport by the Tat complex"/>
    <property type="evidence" value="ECO:0007669"/>
    <property type="project" value="UniProtKB-UniRule"/>
</dbReference>
<keyword evidence="5 9" id="KW-0653">Protein transport</keyword>
<keyword evidence="3 9" id="KW-1003">Cell membrane</keyword>
<dbReference type="RefSeq" id="WP_047805648.1">
    <property type="nucleotide sequence ID" value="NZ_CP011805.1"/>
</dbReference>
<dbReference type="AlphaFoldDB" id="A0A0G3X7W2"/>
<dbReference type="EMBL" id="CP011805">
    <property type="protein sequence ID" value="AKM06488.1"/>
    <property type="molecule type" value="Genomic_DNA"/>
</dbReference>
<evidence type="ECO:0000256" key="3">
    <source>
        <dbReference type="ARBA" id="ARBA00022475"/>
    </source>
</evidence>
<protein>
    <recommendedName>
        <fullName evidence="9">Sec-independent protein translocase protein TatB</fullName>
    </recommendedName>
</protein>
<dbReference type="GO" id="GO:0008320">
    <property type="term" value="F:protein transmembrane transporter activity"/>
    <property type="evidence" value="ECO:0007669"/>
    <property type="project" value="UniProtKB-UniRule"/>
</dbReference>
<dbReference type="GO" id="GO:0033281">
    <property type="term" value="C:TAT protein transport complex"/>
    <property type="evidence" value="ECO:0007669"/>
    <property type="project" value="UniProtKB-UniRule"/>
</dbReference>
<evidence type="ECO:0000256" key="11">
    <source>
        <dbReference type="SAM" id="Phobius"/>
    </source>
</evidence>
<accession>A0A0G3X7W2</accession>
<keyword evidence="8 9" id="KW-0472">Membrane</keyword>
<dbReference type="PANTHER" id="PTHR33162:SF1">
    <property type="entry name" value="SEC-INDEPENDENT PROTEIN TRANSLOCASE PROTEIN TATA, CHLOROPLASTIC"/>
    <property type="match status" value="1"/>
</dbReference>
<dbReference type="Pfam" id="PF02416">
    <property type="entry name" value="TatA_B_E"/>
    <property type="match status" value="1"/>
</dbReference>
<dbReference type="OrthoDB" id="7206969at2"/>
<evidence type="ECO:0000256" key="2">
    <source>
        <dbReference type="ARBA" id="ARBA00022448"/>
    </source>
</evidence>
<organism evidence="12 13">
    <name type="scientific">Pelagerythrobacter marensis</name>
    <dbReference type="NCBI Taxonomy" id="543877"/>
    <lineage>
        <taxon>Bacteria</taxon>
        <taxon>Pseudomonadati</taxon>
        <taxon>Pseudomonadota</taxon>
        <taxon>Alphaproteobacteria</taxon>
        <taxon>Sphingomonadales</taxon>
        <taxon>Erythrobacteraceae</taxon>
        <taxon>Pelagerythrobacter</taxon>
    </lineage>
</organism>
<evidence type="ECO:0000256" key="5">
    <source>
        <dbReference type="ARBA" id="ARBA00022927"/>
    </source>
</evidence>
<evidence type="ECO:0000313" key="12">
    <source>
        <dbReference type="EMBL" id="AKM06488.1"/>
    </source>
</evidence>
<dbReference type="KEGG" id="amx:AM2010_400"/>
<evidence type="ECO:0000256" key="8">
    <source>
        <dbReference type="ARBA" id="ARBA00023136"/>
    </source>
</evidence>
<feature type="compositionally biased region" description="Basic and acidic residues" evidence="10">
    <location>
        <begin position="94"/>
        <end position="110"/>
    </location>
</feature>
<name>A0A0G3X7W2_9SPHN</name>
<dbReference type="PATRIC" id="fig|543877.4.peg.403"/>
<evidence type="ECO:0000256" key="6">
    <source>
        <dbReference type="ARBA" id="ARBA00022989"/>
    </source>
</evidence>
<dbReference type="HAMAP" id="MF_00237">
    <property type="entry name" value="TatB"/>
    <property type="match status" value="1"/>
</dbReference>
<keyword evidence="13" id="KW-1185">Reference proteome</keyword>
<dbReference type="NCBIfam" id="TIGR01410">
    <property type="entry name" value="tatB"/>
    <property type="match status" value="1"/>
</dbReference>
<comment type="subunit">
    <text evidence="9">The Tat system comprises two distinct complexes: a TatABC complex, containing multiple copies of TatA, TatB and TatC subunits, and a separate TatA complex, containing only TatA subunits. Substrates initially bind to the TatABC complex, which probably triggers association of the separate TatA complex to form the active translocon.</text>
</comment>
<evidence type="ECO:0000256" key="1">
    <source>
        <dbReference type="ARBA" id="ARBA00004167"/>
    </source>
</evidence>
<feature type="transmembrane region" description="Helical" evidence="11">
    <location>
        <begin position="6"/>
        <end position="22"/>
    </location>
</feature>
<dbReference type="InterPro" id="IPR003369">
    <property type="entry name" value="TatA/B/E"/>
</dbReference>
<keyword evidence="4 9" id="KW-0812">Transmembrane</keyword>
<dbReference type="Gene3D" id="1.20.5.3310">
    <property type="match status" value="1"/>
</dbReference>
<dbReference type="PANTHER" id="PTHR33162">
    <property type="entry name" value="SEC-INDEPENDENT PROTEIN TRANSLOCASE PROTEIN TATA, CHLOROPLASTIC"/>
    <property type="match status" value="1"/>
</dbReference>